<feature type="transmembrane region" description="Helical" evidence="8">
    <location>
        <begin position="123"/>
        <end position="143"/>
    </location>
</feature>
<feature type="transmembrane region" description="Helical" evidence="8">
    <location>
        <begin position="575"/>
        <end position="596"/>
    </location>
</feature>
<feature type="transmembrane region" description="Helical" evidence="8">
    <location>
        <begin position="163"/>
        <end position="183"/>
    </location>
</feature>
<evidence type="ECO:0000313" key="11">
    <source>
        <dbReference type="Proteomes" id="UP001363151"/>
    </source>
</evidence>
<comment type="subcellular location">
    <subcellularLocation>
        <location evidence="1">Membrane</location>
        <topology evidence="1">Multi-pass membrane protein</topology>
    </subcellularLocation>
</comment>
<feature type="compositionally biased region" description="Basic and acidic residues" evidence="7">
    <location>
        <begin position="398"/>
        <end position="411"/>
    </location>
</feature>
<evidence type="ECO:0000256" key="2">
    <source>
        <dbReference type="ARBA" id="ARBA00005364"/>
    </source>
</evidence>
<feature type="domain" description="Sodium/calcium exchanger membrane region" evidence="9">
    <location>
        <begin position="472"/>
        <end position="620"/>
    </location>
</feature>
<reference evidence="10 11" key="1">
    <citation type="submission" date="2024-03" db="EMBL/GenBank/DDBJ databases">
        <title>Aureococcus anophagefferens CCMP1851 and Kratosvirus quantuckense: Draft genome of a second virus-susceptible host strain in the model system.</title>
        <authorList>
            <person name="Chase E."/>
            <person name="Truchon A.R."/>
            <person name="Schepens W."/>
            <person name="Wilhelm S.W."/>
        </authorList>
    </citation>
    <scope>NUCLEOTIDE SEQUENCE [LARGE SCALE GENOMIC DNA]</scope>
    <source>
        <strain evidence="10 11">CCMP1851</strain>
    </source>
</reference>
<feature type="transmembrane region" description="Helical" evidence="8">
    <location>
        <begin position="603"/>
        <end position="621"/>
    </location>
</feature>
<evidence type="ECO:0000256" key="4">
    <source>
        <dbReference type="ARBA" id="ARBA00022692"/>
    </source>
</evidence>
<keyword evidence="3" id="KW-0813">Transport</keyword>
<keyword evidence="5 8" id="KW-1133">Transmembrane helix</keyword>
<comment type="similarity">
    <text evidence="2">Belongs to the Ca(2+):cation antiporter (CaCA) (TC 2.A.19) family. SLC24A subfamily.</text>
</comment>
<dbReference type="Pfam" id="PF01699">
    <property type="entry name" value="Na_Ca_ex"/>
    <property type="match status" value="2"/>
</dbReference>
<evidence type="ECO:0000256" key="5">
    <source>
        <dbReference type="ARBA" id="ARBA00022989"/>
    </source>
</evidence>
<evidence type="ECO:0000256" key="8">
    <source>
        <dbReference type="SAM" id="Phobius"/>
    </source>
</evidence>
<organism evidence="10 11">
    <name type="scientific">Aureococcus anophagefferens</name>
    <name type="common">Harmful bloom alga</name>
    <dbReference type="NCBI Taxonomy" id="44056"/>
    <lineage>
        <taxon>Eukaryota</taxon>
        <taxon>Sar</taxon>
        <taxon>Stramenopiles</taxon>
        <taxon>Ochrophyta</taxon>
        <taxon>Pelagophyceae</taxon>
        <taxon>Pelagomonadales</taxon>
        <taxon>Pelagomonadaceae</taxon>
        <taxon>Aureococcus</taxon>
    </lineage>
</organism>
<evidence type="ECO:0000313" key="10">
    <source>
        <dbReference type="EMBL" id="KAK7233071.1"/>
    </source>
</evidence>
<keyword evidence="11" id="KW-1185">Reference proteome</keyword>
<feature type="transmembrane region" description="Helical" evidence="8">
    <location>
        <begin position="505"/>
        <end position="527"/>
    </location>
</feature>
<dbReference type="InterPro" id="IPR004837">
    <property type="entry name" value="NaCa_Exmemb"/>
</dbReference>
<protein>
    <submittedName>
        <fullName evidence="10">Calcium, potassium:sodium antiporter</fullName>
    </submittedName>
</protein>
<dbReference type="NCBIfam" id="TIGR00367">
    <property type="entry name" value="calcium/sodium antiporter"/>
    <property type="match status" value="1"/>
</dbReference>
<dbReference type="Gene3D" id="1.20.1420.30">
    <property type="entry name" value="NCX, central ion-binding region"/>
    <property type="match status" value="2"/>
</dbReference>
<evidence type="ECO:0000256" key="1">
    <source>
        <dbReference type="ARBA" id="ARBA00004141"/>
    </source>
</evidence>
<dbReference type="PANTHER" id="PTHR10846:SF73">
    <property type="entry name" value="SODIUM_CALCIUM EXCHANGER MEMBRANE REGION DOMAIN-CONTAINING PROTEIN"/>
    <property type="match status" value="1"/>
</dbReference>
<name>A0ABR1FLL5_AURAN</name>
<feature type="region of interest" description="Disordered" evidence="7">
    <location>
        <begin position="233"/>
        <end position="254"/>
    </location>
</feature>
<feature type="region of interest" description="Disordered" evidence="7">
    <location>
        <begin position="398"/>
        <end position="427"/>
    </location>
</feature>
<dbReference type="PANTHER" id="PTHR10846">
    <property type="entry name" value="SODIUM/POTASSIUM/CALCIUM EXCHANGER"/>
    <property type="match status" value="1"/>
</dbReference>
<keyword evidence="3" id="KW-0050">Antiport</keyword>
<feature type="region of interest" description="Disordered" evidence="7">
    <location>
        <begin position="194"/>
        <end position="217"/>
    </location>
</feature>
<evidence type="ECO:0000256" key="6">
    <source>
        <dbReference type="ARBA" id="ARBA00023136"/>
    </source>
</evidence>
<evidence type="ECO:0000259" key="9">
    <source>
        <dbReference type="Pfam" id="PF01699"/>
    </source>
</evidence>
<evidence type="ECO:0000256" key="3">
    <source>
        <dbReference type="ARBA" id="ARBA00022449"/>
    </source>
</evidence>
<sequence length="643" mass="69394">MADEDEVPAWVGELGAAPSYVLLITGTLVLFWALSVVCEERFVPALSVICERCAIPDDIAGATIMAAGASSPEVFSSLVALFITHSSLGVGTVVGSEIFNHLCICAGSVLSAKGGVLILDKAIVAREASFYLLSLVLLLYFLTLESAPESDDPGGPAHIVIRWWAGFILVACYGAYVVVCATFEKIKACVGYAPPPGEDEEAAPDEYPTPRRSFRRRPSLIEDEPTANFHDEFEESHDDADEPAAGGRRPSLGKRLNSSTIELVEEMNLFGMDAKLEEMEQSPGELACHVFRANRFYRNCRASAHAWELRWCVVKDGEVATYRHRDEVGVKFWTTRMRAMRYALRGVTVVDAKRHLVALDLAPVYDAGGAEEKRSRAFFLAPNDDVFSEWVRRLESAEDPDGRVVPDRKSDVAAAEPHPTDDEEPSLVEWPHGSKLSFAGACHVALFPLKLALHGTIVDVRLQTERLGEHAAAACVACVVWLAVLSLFMCSFCETLGAMLGLPDAVVGITFSAVGTSLPNLVASMVVARKGLGNMAVSNALGSNTFNVLIGLGLPWLAFCLSHGGVYHGLPAEDIVVPVLVLVVTLLLFLVLLLCTGFRLYRVHAAAFLGAYVAFLVWAVGKEYLGAADDADPGPGLAPKYVA</sequence>
<feature type="transmembrane region" description="Helical" evidence="8">
    <location>
        <begin position="548"/>
        <end position="569"/>
    </location>
</feature>
<gene>
    <name evidence="10" type="ORF">SO694_00039250</name>
</gene>
<feature type="compositionally biased region" description="Acidic residues" evidence="7">
    <location>
        <begin position="233"/>
        <end position="242"/>
    </location>
</feature>
<dbReference type="InterPro" id="IPR044880">
    <property type="entry name" value="NCX_ion-bd_dom_sf"/>
</dbReference>
<dbReference type="Proteomes" id="UP001363151">
    <property type="component" value="Unassembled WGS sequence"/>
</dbReference>
<dbReference type="EMBL" id="JBBJCI010000364">
    <property type="protein sequence ID" value="KAK7233071.1"/>
    <property type="molecule type" value="Genomic_DNA"/>
</dbReference>
<proteinExistence type="inferred from homology"/>
<keyword evidence="4 8" id="KW-0812">Transmembrane</keyword>
<dbReference type="InterPro" id="IPR004481">
    <property type="entry name" value="K/Na/Ca-exchanger"/>
</dbReference>
<keyword evidence="6 8" id="KW-0472">Membrane</keyword>
<feature type="transmembrane region" description="Helical" evidence="8">
    <location>
        <begin position="20"/>
        <end position="38"/>
    </location>
</feature>
<feature type="domain" description="Sodium/calcium exchanger membrane region" evidence="9">
    <location>
        <begin position="25"/>
        <end position="179"/>
    </location>
</feature>
<comment type="caution">
    <text evidence="10">The sequence shown here is derived from an EMBL/GenBank/DDBJ whole genome shotgun (WGS) entry which is preliminary data.</text>
</comment>
<feature type="transmembrane region" description="Helical" evidence="8">
    <location>
        <begin position="471"/>
        <end position="499"/>
    </location>
</feature>
<evidence type="ECO:0000256" key="7">
    <source>
        <dbReference type="SAM" id="MobiDB-lite"/>
    </source>
</evidence>
<accession>A0ABR1FLL5</accession>